<dbReference type="OMA" id="IHRKDGQ"/>
<evidence type="ECO:0000256" key="10">
    <source>
        <dbReference type="ARBA" id="ARBA00023242"/>
    </source>
</evidence>
<evidence type="ECO:0000256" key="8">
    <source>
        <dbReference type="ARBA" id="ARBA00023163"/>
    </source>
</evidence>
<gene>
    <name evidence="14" type="primary">Cbn-nhr-86</name>
    <name evidence="14" type="ORF">CAEBREN_03769</name>
</gene>
<dbReference type="InterPro" id="IPR013088">
    <property type="entry name" value="Znf_NHR/GATA"/>
</dbReference>
<evidence type="ECO:0000256" key="9">
    <source>
        <dbReference type="ARBA" id="ARBA00023170"/>
    </source>
</evidence>
<dbReference type="PROSITE" id="PS51843">
    <property type="entry name" value="NR_LBD"/>
    <property type="match status" value="1"/>
</dbReference>
<dbReference type="Pfam" id="PF00105">
    <property type="entry name" value="zf-C4"/>
    <property type="match status" value="1"/>
</dbReference>
<dbReference type="SMART" id="SM00399">
    <property type="entry name" value="ZnF_C4"/>
    <property type="match status" value="1"/>
</dbReference>
<evidence type="ECO:0000256" key="2">
    <source>
        <dbReference type="ARBA" id="ARBA00005993"/>
    </source>
</evidence>
<keyword evidence="6 11" id="KW-0805">Transcription regulation</keyword>
<accession>G0MTE3</accession>
<dbReference type="PRINTS" id="PR00047">
    <property type="entry name" value="STROIDFINGER"/>
</dbReference>
<dbReference type="PROSITE" id="PS00031">
    <property type="entry name" value="NUCLEAR_REC_DBD_1"/>
    <property type="match status" value="1"/>
</dbReference>
<dbReference type="InterPro" id="IPR049636">
    <property type="entry name" value="HNF4-like_DBD"/>
</dbReference>
<dbReference type="InterPro" id="IPR001628">
    <property type="entry name" value="Znf_hrmn_rcpt"/>
</dbReference>
<dbReference type="SMART" id="SM00430">
    <property type="entry name" value="HOLI"/>
    <property type="match status" value="1"/>
</dbReference>
<reference evidence="15" key="1">
    <citation type="submission" date="2011-07" db="EMBL/GenBank/DDBJ databases">
        <authorList>
            <consortium name="Caenorhabditis brenneri Sequencing and Analysis Consortium"/>
            <person name="Wilson R.K."/>
        </authorList>
    </citation>
    <scope>NUCLEOTIDE SEQUENCE [LARGE SCALE GENOMIC DNA]</scope>
    <source>
        <strain evidence="15">PB2801</strain>
    </source>
</reference>
<evidence type="ECO:0000313" key="14">
    <source>
        <dbReference type="EMBL" id="EGT43772.1"/>
    </source>
</evidence>
<dbReference type="Proteomes" id="UP000008068">
    <property type="component" value="Unassembled WGS sequence"/>
</dbReference>
<keyword evidence="15" id="KW-1185">Reference proteome</keyword>
<dbReference type="CDD" id="cd06157">
    <property type="entry name" value="NR_LBD"/>
    <property type="match status" value="1"/>
</dbReference>
<dbReference type="CDD" id="cd06960">
    <property type="entry name" value="NR_DBD_HNF4A"/>
    <property type="match status" value="1"/>
</dbReference>
<dbReference type="GO" id="GO:0003700">
    <property type="term" value="F:DNA-binding transcription factor activity"/>
    <property type="evidence" value="ECO:0007669"/>
    <property type="project" value="InterPro"/>
</dbReference>
<dbReference type="InParanoid" id="G0MTE3"/>
<dbReference type="PROSITE" id="PS51030">
    <property type="entry name" value="NUCLEAR_REC_DBD_2"/>
    <property type="match status" value="1"/>
</dbReference>
<evidence type="ECO:0000259" key="13">
    <source>
        <dbReference type="PROSITE" id="PS51843"/>
    </source>
</evidence>
<dbReference type="SUPFAM" id="SSF48508">
    <property type="entry name" value="Nuclear receptor ligand-binding domain"/>
    <property type="match status" value="1"/>
</dbReference>
<evidence type="ECO:0000259" key="12">
    <source>
        <dbReference type="PROSITE" id="PS51030"/>
    </source>
</evidence>
<feature type="domain" description="NR LBD" evidence="13">
    <location>
        <begin position="119"/>
        <end position="391"/>
    </location>
</feature>
<dbReference type="FunFam" id="3.30.50.10:FF:000073">
    <property type="entry name" value="Nuclear hormone receptor family member nhr-121"/>
    <property type="match status" value="1"/>
</dbReference>
<keyword evidence="3 11" id="KW-0479">Metal-binding</keyword>
<dbReference type="GO" id="GO:0008270">
    <property type="term" value="F:zinc ion binding"/>
    <property type="evidence" value="ECO:0007669"/>
    <property type="project" value="UniProtKB-KW"/>
</dbReference>
<dbReference type="AlphaFoldDB" id="G0MTE3"/>
<feature type="domain" description="Nuclear receptor" evidence="12">
    <location>
        <begin position="7"/>
        <end position="82"/>
    </location>
</feature>
<name>G0MTE3_CAEBE</name>
<keyword evidence="9 11" id="KW-0675">Receptor</keyword>
<evidence type="ECO:0000256" key="6">
    <source>
        <dbReference type="ARBA" id="ARBA00023015"/>
    </source>
</evidence>
<dbReference type="Gene3D" id="1.10.565.10">
    <property type="entry name" value="Retinoid X Receptor"/>
    <property type="match status" value="1"/>
</dbReference>
<evidence type="ECO:0000256" key="4">
    <source>
        <dbReference type="ARBA" id="ARBA00022771"/>
    </source>
</evidence>
<dbReference type="STRING" id="135651.G0MTE3"/>
<evidence type="ECO:0000256" key="5">
    <source>
        <dbReference type="ARBA" id="ARBA00022833"/>
    </source>
</evidence>
<evidence type="ECO:0000256" key="7">
    <source>
        <dbReference type="ARBA" id="ARBA00023125"/>
    </source>
</evidence>
<evidence type="ECO:0000313" key="15">
    <source>
        <dbReference type="Proteomes" id="UP000008068"/>
    </source>
</evidence>
<dbReference type="GO" id="GO:0005634">
    <property type="term" value="C:nucleus"/>
    <property type="evidence" value="ECO:0007669"/>
    <property type="project" value="UniProtKB-SubCell"/>
</dbReference>
<dbReference type="HOGENOM" id="CLU_007368_1_1_1"/>
<dbReference type="GO" id="GO:0006357">
    <property type="term" value="P:regulation of transcription by RNA polymerase II"/>
    <property type="evidence" value="ECO:0007669"/>
    <property type="project" value="TreeGrafter"/>
</dbReference>
<dbReference type="PANTHER" id="PTHR46011:SF31">
    <property type="entry name" value="NUCLEAR HORMONE RECEPTOR FAMILY MEMBER NHR-86"/>
    <property type="match status" value="1"/>
</dbReference>
<comment type="similarity">
    <text evidence="2 11">Belongs to the nuclear hormone receptor family.</text>
</comment>
<evidence type="ECO:0000256" key="3">
    <source>
        <dbReference type="ARBA" id="ARBA00022723"/>
    </source>
</evidence>
<sequence length="393" mass="44953">MELKKDKSKCSVCKEEGDGYHFGAEACRACAAFFRRSVSLDKKYVCRQNNDCDIAANVRCMCRSCRYSKCLEVGMNPAGVQQRRDVIGKRDTKPEPANINIFKALSSIGEGTSTSTDETTSAEKLQLQPAYADQMPLLSKMRINYRKMDSARLVIHRKDGQSLFKSRTPKALNYKEAAEQSIREVSLVADWVAWCFDDFVMLPIDQKKVLFRNFYTPFSMLEGAYLCHINKLTTAIILPSGDYIDMEELDKFFYVPDAEQPLTPEEVIKLFKPSFDLHRRALIIPMSAEKTDVIELFALCTLLLWDFGLDEQSDECMMIGKRVKEQIMRELAFYLKVVKKIEEPAIRVASLLTLLPALQRSVRRFQEDIEITSVFNIYAPGKAFYDLVNGKFC</sequence>
<dbReference type="InterPro" id="IPR000536">
    <property type="entry name" value="Nucl_hrmn_rcpt_lig-bd"/>
</dbReference>
<dbReference type="OrthoDB" id="5830034at2759"/>
<dbReference type="PANTHER" id="PTHR46011">
    <property type="entry name" value="NUCLEAR HORMONE RECEPTOR FAMILY MEMBER NHR-86-RELATED"/>
    <property type="match status" value="1"/>
</dbReference>
<dbReference type="SUPFAM" id="SSF57716">
    <property type="entry name" value="Glucocorticoid receptor-like (DNA-binding domain)"/>
    <property type="match status" value="1"/>
</dbReference>
<dbReference type="Gene3D" id="3.30.50.10">
    <property type="entry name" value="Erythroid Transcription Factor GATA-1, subunit A"/>
    <property type="match status" value="1"/>
</dbReference>
<dbReference type="EMBL" id="GL379811">
    <property type="protein sequence ID" value="EGT43772.1"/>
    <property type="molecule type" value="Genomic_DNA"/>
</dbReference>
<organism evidence="15">
    <name type="scientific">Caenorhabditis brenneri</name>
    <name type="common">Nematode worm</name>
    <dbReference type="NCBI Taxonomy" id="135651"/>
    <lineage>
        <taxon>Eukaryota</taxon>
        <taxon>Metazoa</taxon>
        <taxon>Ecdysozoa</taxon>
        <taxon>Nematoda</taxon>
        <taxon>Chromadorea</taxon>
        <taxon>Rhabditida</taxon>
        <taxon>Rhabditina</taxon>
        <taxon>Rhabditomorpha</taxon>
        <taxon>Rhabditoidea</taxon>
        <taxon>Rhabditidae</taxon>
        <taxon>Peloderinae</taxon>
        <taxon>Caenorhabditis</taxon>
    </lineage>
</organism>
<dbReference type="FunFam" id="1.10.565.10:FF:000068">
    <property type="entry name" value="Nuclear hormone receptor family member nhr-86"/>
    <property type="match status" value="1"/>
</dbReference>
<keyword evidence="4 11" id="KW-0863">Zinc-finger</keyword>
<keyword evidence="7 11" id="KW-0238">DNA-binding</keyword>
<dbReference type="FunCoup" id="G0MTE3">
    <property type="interactions" value="453"/>
</dbReference>
<dbReference type="eggNOG" id="KOG3575">
    <property type="taxonomic scope" value="Eukaryota"/>
</dbReference>
<proteinExistence type="inferred from homology"/>
<dbReference type="Pfam" id="PF00104">
    <property type="entry name" value="Hormone_recep"/>
    <property type="match status" value="1"/>
</dbReference>
<keyword evidence="5 11" id="KW-0862">Zinc</keyword>
<dbReference type="GO" id="GO:0000978">
    <property type="term" value="F:RNA polymerase II cis-regulatory region sequence-specific DNA binding"/>
    <property type="evidence" value="ECO:0007669"/>
    <property type="project" value="InterPro"/>
</dbReference>
<keyword evidence="8 11" id="KW-0804">Transcription</keyword>
<evidence type="ECO:0000256" key="11">
    <source>
        <dbReference type="RuleBase" id="RU004334"/>
    </source>
</evidence>
<comment type="subcellular location">
    <subcellularLocation>
        <location evidence="1 11">Nucleus</location>
    </subcellularLocation>
</comment>
<evidence type="ECO:0000256" key="1">
    <source>
        <dbReference type="ARBA" id="ARBA00004123"/>
    </source>
</evidence>
<dbReference type="InterPro" id="IPR035500">
    <property type="entry name" value="NHR-like_dom_sf"/>
</dbReference>
<keyword evidence="10 11" id="KW-0539">Nucleus</keyword>
<protein>
    <submittedName>
        <fullName evidence="14">CBN-NHR-86 protein</fullName>
    </submittedName>
</protein>